<reference evidence="12 13" key="1">
    <citation type="journal article" date="2011" name="Science">
        <title>The Selaginella genome identifies genetic changes associated with the evolution of vascular plants.</title>
        <authorList>
            <person name="Banks J.A."/>
            <person name="Nishiyama T."/>
            <person name="Hasebe M."/>
            <person name="Bowman J.L."/>
            <person name="Gribskov M."/>
            <person name="dePamphilis C."/>
            <person name="Albert V.A."/>
            <person name="Aono N."/>
            <person name="Aoyama T."/>
            <person name="Ambrose B.A."/>
            <person name="Ashton N.W."/>
            <person name="Axtell M.J."/>
            <person name="Barker E."/>
            <person name="Barker M.S."/>
            <person name="Bennetzen J.L."/>
            <person name="Bonawitz N.D."/>
            <person name="Chapple C."/>
            <person name="Cheng C."/>
            <person name="Correa L.G."/>
            <person name="Dacre M."/>
            <person name="DeBarry J."/>
            <person name="Dreyer I."/>
            <person name="Elias M."/>
            <person name="Engstrom E.M."/>
            <person name="Estelle M."/>
            <person name="Feng L."/>
            <person name="Finet C."/>
            <person name="Floyd S.K."/>
            <person name="Frommer W.B."/>
            <person name="Fujita T."/>
            <person name="Gramzow L."/>
            <person name="Gutensohn M."/>
            <person name="Harholt J."/>
            <person name="Hattori M."/>
            <person name="Heyl A."/>
            <person name="Hirai T."/>
            <person name="Hiwatashi Y."/>
            <person name="Ishikawa M."/>
            <person name="Iwata M."/>
            <person name="Karol K.G."/>
            <person name="Koehler B."/>
            <person name="Kolukisaoglu U."/>
            <person name="Kubo M."/>
            <person name="Kurata T."/>
            <person name="Lalonde S."/>
            <person name="Li K."/>
            <person name="Li Y."/>
            <person name="Litt A."/>
            <person name="Lyons E."/>
            <person name="Manning G."/>
            <person name="Maruyama T."/>
            <person name="Michael T.P."/>
            <person name="Mikami K."/>
            <person name="Miyazaki S."/>
            <person name="Morinaga S."/>
            <person name="Murata T."/>
            <person name="Mueller-Roeber B."/>
            <person name="Nelson D.R."/>
            <person name="Obara M."/>
            <person name="Oguri Y."/>
            <person name="Olmstead R.G."/>
            <person name="Onodera N."/>
            <person name="Petersen B.L."/>
            <person name="Pils B."/>
            <person name="Prigge M."/>
            <person name="Rensing S.A."/>
            <person name="Riano-Pachon D.M."/>
            <person name="Roberts A.W."/>
            <person name="Sato Y."/>
            <person name="Scheller H.V."/>
            <person name="Schulz B."/>
            <person name="Schulz C."/>
            <person name="Shakirov E.V."/>
            <person name="Shibagaki N."/>
            <person name="Shinohara N."/>
            <person name="Shippen D.E."/>
            <person name="Soerensen I."/>
            <person name="Sotooka R."/>
            <person name="Sugimoto N."/>
            <person name="Sugita M."/>
            <person name="Sumikawa N."/>
            <person name="Tanurdzic M."/>
            <person name="Theissen G."/>
            <person name="Ulvskov P."/>
            <person name="Wakazuki S."/>
            <person name="Weng J.K."/>
            <person name="Willats W.W."/>
            <person name="Wipf D."/>
            <person name="Wolf P.G."/>
            <person name="Yang L."/>
            <person name="Zimmer A.D."/>
            <person name="Zhu Q."/>
            <person name="Mitros T."/>
            <person name="Hellsten U."/>
            <person name="Loque D."/>
            <person name="Otillar R."/>
            <person name="Salamov A."/>
            <person name="Schmutz J."/>
            <person name="Shapiro H."/>
            <person name="Lindquist E."/>
            <person name="Lucas S."/>
            <person name="Rokhsar D."/>
            <person name="Grigoriev I.V."/>
        </authorList>
    </citation>
    <scope>NUCLEOTIDE SEQUENCE [LARGE SCALE GENOMIC DNA]</scope>
</reference>
<dbReference type="HOGENOM" id="CLU_112661_0_0_1"/>
<keyword evidence="13" id="KW-1185">Reference proteome</keyword>
<dbReference type="AlphaFoldDB" id="D8RSV6"/>
<dbReference type="STRING" id="88036.D8RSV6"/>
<evidence type="ECO:0000256" key="5">
    <source>
        <dbReference type="ARBA" id="ARBA00022927"/>
    </source>
</evidence>
<comment type="subcellular location">
    <subcellularLocation>
        <location evidence="1">Nucleus</location>
        <location evidence="1">Nuclear pore complex</location>
    </subcellularLocation>
</comment>
<dbReference type="Gramene" id="EFJ25139">
    <property type="protein sequence ID" value="EFJ25139"/>
    <property type="gene ID" value="SELMODRAFT_414465"/>
</dbReference>
<evidence type="ECO:0000256" key="8">
    <source>
        <dbReference type="ARBA" id="ARBA00023242"/>
    </source>
</evidence>
<dbReference type="eggNOG" id="KOG4285">
    <property type="taxonomic scope" value="Eukaryota"/>
</dbReference>
<dbReference type="GO" id="GO:0005643">
    <property type="term" value="C:nuclear pore"/>
    <property type="evidence" value="ECO:0007669"/>
    <property type="project" value="UniProtKB-SubCell"/>
</dbReference>
<protein>
    <recommendedName>
        <fullName evidence="11">RRM Nup35-type domain-containing protein</fullName>
    </recommendedName>
</protein>
<keyword evidence="6" id="KW-0811">Translocation</keyword>
<dbReference type="PROSITE" id="PS51472">
    <property type="entry name" value="RRM_NUP35"/>
    <property type="match status" value="1"/>
</dbReference>
<evidence type="ECO:0000256" key="10">
    <source>
        <dbReference type="SAM" id="MobiDB-lite"/>
    </source>
</evidence>
<evidence type="ECO:0000256" key="1">
    <source>
        <dbReference type="ARBA" id="ARBA00004567"/>
    </source>
</evidence>
<feature type="domain" description="RRM Nup35-type" evidence="11">
    <location>
        <begin position="62"/>
        <end position="143"/>
    </location>
</feature>
<dbReference type="EMBL" id="GL377588">
    <property type="protein sequence ID" value="EFJ25139.1"/>
    <property type="molecule type" value="Genomic_DNA"/>
</dbReference>
<dbReference type="GO" id="GO:0003676">
    <property type="term" value="F:nucleic acid binding"/>
    <property type="evidence" value="ECO:0007669"/>
    <property type="project" value="InterPro"/>
</dbReference>
<keyword evidence="8 9" id="KW-0539">Nucleus</keyword>
<dbReference type="InterPro" id="IPR012677">
    <property type="entry name" value="Nucleotide-bd_a/b_plait_sf"/>
</dbReference>
<dbReference type="PANTHER" id="PTHR21527:SF6">
    <property type="entry name" value="NUCLEOPORIN NUP35"/>
    <property type="match status" value="1"/>
</dbReference>
<evidence type="ECO:0000313" key="13">
    <source>
        <dbReference type="Proteomes" id="UP000001514"/>
    </source>
</evidence>
<sequence>MRDWSGHSDGERENLHTGTTGIHHHHLHHQAEPQSGLLTLPAPRQIIRPDIQRSAALPDAGEEGDEWVTIYGFPGEDTNLVLREFEKCGPIIKQVAGPATSNWLHIQYQSRQDAQKALAKNGMQLYGALIIGVKPVDPLQRQALMDKAQRSSGLSVPHPKASAKGMASAQTAARPYYLHSDSSLARPASTIASPTKSLLSKVVDLVFGF</sequence>
<evidence type="ECO:0000256" key="6">
    <source>
        <dbReference type="ARBA" id="ARBA00023010"/>
    </source>
</evidence>
<evidence type="ECO:0000256" key="2">
    <source>
        <dbReference type="ARBA" id="ARBA00009454"/>
    </source>
</evidence>
<evidence type="ECO:0000259" key="11">
    <source>
        <dbReference type="PROSITE" id="PS51472"/>
    </source>
</evidence>
<dbReference type="InParanoid" id="D8RSV6"/>
<evidence type="ECO:0000256" key="9">
    <source>
        <dbReference type="PROSITE-ProRule" id="PRU00804"/>
    </source>
</evidence>
<dbReference type="Gene3D" id="3.30.70.330">
    <property type="match status" value="1"/>
</dbReference>
<keyword evidence="3 9" id="KW-0813">Transport</keyword>
<comment type="similarity">
    <text evidence="2">Belongs to the Nup35 family.</text>
</comment>
<dbReference type="Proteomes" id="UP000001514">
    <property type="component" value="Unassembled WGS sequence"/>
</dbReference>
<dbReference type="InterPro" id="IPR035979">
    <property type="entry name" value="RBD_domain_sf"/>
</dbReference>
<dbReference type="PANTHER" id="PTHR21527">
    <property type="entry name" value="NUCLEOPORIN NUP35"/>
    <property type="match status" value="1"/>
</dbReference>
<keyword evidence="4 9" id="KW-0509">mRNA transport</keyword>
<dbReference type="OMA" id="PMQNGNE"/>
<keyword evidence="7 9" id="KW-0906">Nuclear pore complex</keyword>
<gene>
    <name evidence="12" type="ORF">SELMODRAFT_414465</name>
</gene>
<evidence type="ECO:0000256" key="4">
    <source>
        <dbReference type="ARBA" id="ARBA00022816"/>
    </source>
</evidence>
<dbReference type="OrthoDB" id="1733656at2759"/>
<evidence type="ECO:0000256" key="7">
    <source>
        <dbReference type="ARBA" id="ARBA00023132"/>
    </source>
</evidence>
<keyword evidence="5" id="KW-0653">Protein transport</keyword>
<dbReference type="FunFam" id="3.30.70.330:FF:000095">
    <property type="entry name" value="Putative Nucleoporin NUP53"/>
    <property type="match status" value="1"/>
</dbReference>
<dbReference type="InterPro" id="IPR007846">
    <property type="entry name" value="RRM_NUP35_dom"/>
</dbReference>
<organism evidence="13">
    <name type="scientific">Selaginella moellendorffii</name>
    <name type="common">Spikemoss</name>
    <dbReference type="NCBI Taxonomy" id="88036"/>
    <lineage>
        <taxon>Eukaryota</taxon>
        <taxon>Viridiplantae</taxon>
        <taxon>Streptophyta</taxon>
        <taxon>Embryophyta</taxon>
        <taxon>Tracheophyta</taxon>
        <taxon>Lycopodiopsida</taxon>
        <taxon>Selaginellales</taxon>
        <taxon>Selaginellaceae</taxon>
        <taxon>Selaginella</taxon>
    </lineage>
</organism>
<dbReference type="GO" id="GO:0015031">
    <property type="term" value="P:protein transport"/>
    <property type="evidence" value="ECO:0007669"/>
    <property type="project" value="UniProtKB-KW"/>
</dbReference>
<dbReference type="KEGG" id="smo:SELMODRAFT_414465"/>
<evidence type="ECO:0000313" key="12">
    <source>
        <dbReference type="EMBL" id="EFJ25139.1"/>
    </source>
</evidence>
<dbReference type="FunCoup" id="D8RSV6">
    <property type="interactions" value="3308"/>
</dbReference>
<dbReference type="CDD" id="cd12441">
    <property type="entry name" value="RRM_Nup53_like"/>
    <property type="match status" value="1"/>
</dbReference>
<feature type="compositionally biased region" description="Basic and acidic residues" evidence="10">
    <location>
        <begin position="1"/>
        <end position="15"/>
    </location>
</feature>
<name>D8RSV6_SELML</name>
<feature type="region of interest" description="Disordered" evidence="10">
    <location>
        <begin position="1"/>
        <end position="33"/>
    </location>
</feature>
<dbReference type="SUPFAM" id="SSF54928">
    <property type="entry name" value="RNA-binding domain, RBD"/>
    <property type="match status" value="1"/>
</dbReference>
<dbReference type="Pfam" id="PF05172">
    <property type="entry name" value="RRM_Nup35"/>
    <property type="match status" value="1"/>
</dbReference>
<proteinExistence type="inferred from homology"/>
<dbReference type="GO" id="GO:0051028">
    <property type="term" value="P:mRNA transport"/>
    <property type="evidence" value="ECO:0007669"/>
    <property type="project" value="UniProtKB-UniRule"/>
</dbReference>
<evidence type="ECO:0000256" key="3">
    <source>
        <dbReference type="ARBA" id="ARBA00022448"/>
    </source>
</evidence>
<accession>D8RSV6</accession>